<dbReference type="GO" id="GO:0071038">
    <property type="term" value="P:TRAMP-dependent tRNA surveillance pathway"/>
    <property type="evidence" value="ECO:0007669"/>
    <property type="project" value="TreeGrafter"/>
</dbReference>
<feature type="compositionally biased region" description="Polar residues" evidence="10">
    <location>
        <begin position="390"/>
        <end position="408"/>
    </location>
</feature>
<feature type="compositionally biased region" description="Basic and acidic residues" evidence="10">
    <location>
        <begin position="202"/>
        <end position="214"/>
    </location>
</feature>
<evidence type="ECO:0000256" key="7">
    <source>
        <dbReference type="ARBA" id="ARBA00041190"/>
    </source>
</evidence>
<dbReference type="GO" id="GO:0071037">
    <property type="term" value="P:nuclear polyadenylation-dependent snRNA catabolic process"/>
    <property type="evidence" value="ECO:0007669"/>
    <property type="project" value="TreeGrafter"/>
</dbReference>
<dbReference type="PANTHER" id="PTHR46543">
    <property type="entry name" value="ZINC FINGER CCHC DOMAIN-CONTAINING PROTEIN 7"/>
    <property type="match status" value="1"/>
</dbReference>
<dbReference type="InterPro" id="IPR001878">
    <property type="entry name" value="Znf_CCHC"/>
</dbReference>
<feature type="region of interest" description="Disordered" evidence="10">
    <location>
        <begin position="766"/>
        <end position="798"/>
    </location>
</feature>
<dbReference type="PANTHER" id="PTHR46543:SF1">
    <property type="entry name" value="ZINC FINGER CCHC DOMAIN-CONTAINING PROTEIN 7"/>
    <property type="match status" value="1"/>
</dbReference>
<feature type="region of interest" description="Disordered" evidence="10">
    <location>
        <begin position="390"/>
        <end position="426"/>
    </location>
</feature>
<evidence type="ECO:0000256" key="10">
    <source>
        <dbReference type="SAM" id="MobiDB-lite"/>
    </source>
</evidence>
<name>A0A9Q0N379_9DIPT</name>
<dbReference type="OrthoDB" id="7608935at2759"/>
<dbReference type="GO" id="GO:0008270">
    <property type="term" value="F:zinc ion binding"/>
    <property type="evidence" value="ECO:0007669"/>
    <property type="project" value="UniProtKB-KW"/>
</dbReference>
<dbReference type="Gene3D" id="4.10.60.10">
    <property type="entry name" value="Zinc finger, CCHC-type"/>
    <property type="match status" value="2"/>
</dbReference>
<dbReference type="PROSITE" id="PS50158">
    <property type="entry name" value="ZF_CCHC"/>
    <property type="match status" value="2"/>
</dbReference>
<gene>
    <name evidence="12" type="primary">zcchc7</name>
    <name evidence="12" type="ORF">Bhyg_06789</name>
</gene>
<organism evidence="12 13">
    <name type="scientific">Pseudolycoriella hygida</name>
    <dbReference type="NCBI Taxonomy" id="35572"/>
    <lineage>
        <taxon>Eukaryota</taxon>
        <taxon>Metazoa</taxon>
        <taxon>Ecdysozoa</taxon>
        <taxon>Arthropoda</taxon>
        <taxon>Hexapoda</taxon>
        <taxon>Insecta</taxon>
        <taxon>Pterygota</taxon>
        <taxon>Neoptera</taxon>
        <taxon>Endopterygota</taxon>
        <taxon>Diptera</taxon>
        <taxon>Nematocera</taxon>
        <taxon>Sciaroidea</taxon>
        <taxon>Sciaridae</taxon>
        <taxon>Pseudolycoriella</taxon>
    </lineage>
</organism>
<evidence type="ECO:0000256" key="3">
    <source>
        <dbReference type="ARBA" id="ARBA00022737"/>
    </source>
</evidence>
<feature type="compositionally biased region" description="Low complexity" evidence="10">
    <location>
        <begin position="340"/>
        <end position="349"/>
    </location>
</feature>
<feature type="compositionally biased region" description="Low complexity" evidence="10">
    <location>
        <begin position="768"/>
        <end position="789"/>
    </location>
</feature>
<evidence type="ECO:0000256" key="5">
    <source>
        <dbReference type="ARBA" id="ARBA00022833"/>
    </source>
</evidence>
<dbReference type="InterPro" id="IPR051644">
    <property type="entry name" value="TRAMP_AT-DNA-binding"/>
</dbReference>
<dbReference type="GO" id="GO:0003723">
    <property type="term" value="F:RNA binding"/>
    <property type="evidence" value="ECO:0007669"/>
    <property type="project" value="TreeGrafter"/>
</dbReference>
<comment type="caution">
    <text evidence="12">The sequence shown here is derived from an EMBL/GenBank/DDBJ whole genome shotgun (WGS) entry which is preliminary data.</text>
</comment>
<evidence type="ECO:0000256" key="9">
    <source>
        <dbReference type="PROSITE-ProRule" id="PRU00047"/>
    </source>
</evidence>
<dbReference type="GO" id="GO:0071031">
    <property type="term" value="P:nuclear mRNA surveillance of mRNA 3'-end processing"/>
    <property type="evidence" value="ECO:0007669"/>
    <property type="project" value="TreeGrafter"/>
</dbReference>
<feature type="region of interest" description="Disordered" evidence="10">
    <location>
        <begin position="447"/>
        <end position="466"/>
    </location>
</feature>
<keyword evidence="5" id="KW-0862">Zinc</keyword>
<protein>
    <recommendedName>
        <fullName evidence="7">Zinc finger CCHC domain-containing protein 7</fullName>
    </recommendedName>
    <alternativeName>
        <fullName evidence="8">TRAMP-like complex RNA-binding factor ZCCHC7</fullName>
    </alternativeName>
</protein>
<keyword evidence="2" id="KW-0479">Metal-binding</keyword>
<evidence type="ECO:0000256" key="2">
    <source>
        <dbReference type="ARBA" id="ARBA00022723"/>
    </source>
</evidence>
<evidence type="ECO:0000259" key="11">
    <source>
        <dbReference type="PROSITE" id="PS50158"/>
    </source>
</evidence>
<evidence type="ECO:0000313" key="13">
    <source>
        <dbReference type="Proteomes" id="UP001151699"/>
    </source>
</evidence>
<evidence type="ECO:0000256" key="6">
    <source>
        <dbReference type="ARBA" id="ARBA00023242"/>
    </source>
</evidence>
<feature type="compositionally biased region" description="Basic and acidic residues" evidence="10">
    <location>
        <begin position="1329"/>
        <end position="1348"/>
    </location>
</feature>
<dbReference type="GO" id="GO:0071039">
    <property type="term" value="P:nuclear polyadenylation-dependent CUT catabolic process"/>
    <property type="evidence" value="ECO:0007669"/>
    <property type="project" value="TreeGrafter"/>
</dbReference>
<dbReference type="InterPro" id="IPR036875">
    <property type="entry name" value="Znf_CCHC_sf"/>
</dbReference>
<dbReference type="SUPFAM" id="SSF57756">
    <property type="entry name" value="Retrovirus zinc finger-like domains"/>
    <property type="match status" value="1"/>
</dbReference>
<feature type="region of interest" description="Disordered" evidence="10">
    <location>
        <begin position="155"/>
        <end position="215"/>
    </location>
</feature>
<dbReference type="GO" id="GO:0071036">
    <property type="term" value="P:nuclear polyadenylation-dependent snoRNA catabolic process"/>
    <property type="evidence" value="ECO:0007669"/>
    <property type="project" value="TreeGrafter"/>
</dbReference>
<proteinExistence type="predicted"/>
<evidence type="ECO:0000256" key="1">
    <source>
        <dbReference type="ARBA" id="ARBA00004123"/>
    </source>
</evidence>
<keyword evidence="4 9" id="KW-0863">Zinc-finger</keyword>
<evidence type="ECO:0000256" key="8">
    <source>
        <dbReference type="ARBA" id="ARBA00043023"/>
    </source>
</evidence>
<feature type="domain" description="CCHC-type" evidence="11">
    <location>
        <begin position="553"/>
        <end position="568"/>
    </location>
</feature>
<accession>A0A9Q0N379</accession>
<keyword evidence="3" id="KW-0677">Repeat</keyword>
<dbReference type="Proteomes" id="UP001151699">
    <property type="component" value="Chromosome B"/>
</dbReference>
<comment type="subcellular location">
    <subcellularLocation>
        <location evidence="1">Nucleus</location>
    </subcellularLocation>
</comment>
<evidence type="ECO:0000313" key="12">
    <source>
        <dbReference type="EMBL" id="KAJ6641844.1"/>
    </source>
</evidence>
<dbReference type="GO" id="GO:0071035">
    <property type="term" value="P:nuclear polyadenylation-dependent rRNA catabolic process"/>
    <property type="evidence" value="ECO:0007669"/>
    <property type="project" value="TreeGrafter"/>
</dbReference>
<sequence length="1426" mass="162562">MDFDETNNEELEAELYSRIHHDQPDSTEAVVEQPVQYNRVVSKHSVVNNSKAPKKNPTKNGKKDVNMNPNPFAIASALTKQIPKRLTPYTSYLSQVDSKPIENEKSAIDAKVNEQRPNPFNKGFNRAEAKKHRIQLMQAKKARANLVREAIQHRKEETEVSVPSKNEIENTIAIPDSDSDDDVYIYPPEEPTVISSDDDSDNEIKSPDPPNELHDDCDEINVDYDKRLSRHEDPFGGIDVDELNTIVGGISNRQSSVAEKSDTFANFVQPLRADRQSTKRSYDVSETDFAATDVYESESSDLAEMNVTKGKNLTTVLSESDDSVIDTTKRSKRMRKRKSSGSNRGSDCISSDDSDNDLGAYLEPEKTSRPYYLHRGEGVFNAVTKYSKRQTSISRSTALNDIVSSDDSPTNETEEPENNQAKDKETWIVTDEVGETDVVDIDLQKDDCTEISESKSNGDKDDDNSVRSERLVVHPEMGWNDEMKAFYNDSWGGETHNSHALRKQMPRESYNWHLDAKDLRSNFNVLKSIKCHNCHENGHRMAFCPQPKREVVCYTCGVGGHRESRCPNSICLRCGEKTNSYRRGCERCHHMTNVECRKCNRRGHYARLCPDNWRAYHNTTDTTSAPVRAPIIKSNNKRYCSVCARPGHRAEQCYDFKLLLQDEPVPSFVKNYEKVYPDEQIDNSMATPYSMFENPRKDFRFKWNVNESSDRVYGRFLEAVNIRRNDVKRKKRMKVKPLSLTEKLVLNPMNAHYIREKPKKQFSKNFYEEPSQPISEEPSQQISQQVSPPLSDPPCQQSNVEDITETSEIVAEHVEIGNIREESNAIANADDRDDVEMKEIDDIADTSSPVDEQKCEESIVEQIGEDKVVTESMKVDKIADKSFSSLNFSFTEQLDSLGNDKPAFDLSFISNSDGDQQHKDVAPISKSSARKLRNEAEIQRLTEMEISLHKLKDRIHKTMPPNDIVLNISTTNDQSVHAIHDSDSNYSFGEYFNESKSKDKECQSDATDLPDFIPLPPHIDAKDMAEASEIVESENRAAKAVTSAKIFLTKQHARLLLSTEAGNQLLSDASVTHNVKVRMDWENLGNVLVVVGSTANQNRFHADLIRFLVDLCKKMRIKNETFQQLPRSKVALIRFIREQFALLEQPLGNVHELYKNMIRNENLKSKNGTKNADRARKSLNIILMGRAGLRDGRFHLAGLESNLKFLLENNKDMMTKHTRAEIYQHYRYVFSPYEHDDYPDLIAQFEEMKREKRFVPVNINRNLMEMKICVGNEENEELSRAKQKLLRVSDSESPTKTIDVENEVSTLDVVPEPSTPTRDVKASSKIRTPKLEPKSAKAESKVQTKNEENVDLTAKSSVDESSSPHKNAVWSLKCKDIVEQCRQKHIKSTKIMDKLNTVLEKASRNQLSYADYKNLEKILNNLNESV</sequence>
<feature type="domain" description="CCHC-type" evidence="11">
    <location>
        <begin position="596"/>
        <end position="611"/>
    </location>
</feature>
<evidence type="ECO:0000256" key="4">
    <source>
        <dbReference type="ARBA" id="ARBA00022771"/>
    </source>
</evidence>
<dbReference type="GO" id="GO:0031499">
    <property type="term" value="C:TRAMP complex"/>
    <property type="evidence" value="ECO:0007669"/>
    <property type="project" value="TreeGrafter"/>
</dbReference>
<feature type="compositionally biased region" description="Polar residues" evidence="10">
    <location>
        <begin position="1354"/>
        <end position="1365"/>
    </location>
</feature>
<reference evidence="12" key="1">
    <citation type="submission" date="2022-07" db="EMBL/GenBank/DDBJ databases">
        <authorList>
            <person name="Trinca V."/>
            <person name="Uliana J.V.C."/>
            <person name="Torres T.T."/>
            <person name="Ward R.J."/>
            <person name="Monesi N."/>
        </authorList>
    </citation>
    <scope>NUCLEOTIDE SEQUENCE</scope>
    <source>
        <strain evidence="12">HSMRA1968</strain>
        <tissue evidence="12">Whole embryos</tissue>
    </source>
</reference>
<dbReference type="EMBL" id="WJQU01000002">
    <property type="protein sequence ID" value="KAJ6641844.1"/>
    <property type="molecule type" value="Genomic_DNA"/>
</dbReference>
<keyword evidence="6" id="KW-0539">Nucleus</keyword>
<feature type="compositionally biased region" description="Basic residues" evidence="10">
    <location>
        <begin position="330"/>
        <end position="339"/>
    </location>
</feature>
<dbReference type="SMART" id="SM00343">
    <property type="entry name" value="ZnF_C2HC"/>
    <property type="match status" value="4"/>
</dbReference>
<feature type="region of interest" description="Disordered" evidence="10">
    <location>
        <begin position="1308"/>
        <end position="1365"/>
    </location>
</feature>
<keyword evidence="13" id="KW-1185">Reference proteome</keyword>
<feature type="region of interest" description="Disordered" evidence="10">
    <location>
        <begin position="42"/>
        <end position="70"/>
    </location>
</feature>
<feature type="region of interest" description="Disordered" evidence="10">
    <location>
        <begin position="319"/>
        <end position="363"/>
    </location>
</feature>